<dbReference type="Proteomes" id="UP000295680">
    <property type="component" value="Unassembled WGS sequence"/>
</dbReference>
<comment type="caution">
    <text evidence="2">The sequence shown here is derived from an EMBL/GenBank/DDBJ whole genome shotgun (WGS) entry which is preliminary data.</text>
</comment>
<protein>
    <submittedName>
        <fullName evidence="2">Helix-turn-helix protein</fullName>
    </submittedName>
</protein>
<dbReference type="AlphaFoldDB" id="A0A4R2JBR7"/>
<dbReference type="InterPro" id="IPR010982">
    <property type="entry name" value="Lambda_DNA-bd_dom_sf"/>
</dbReference>
<sequence>MLIVTGRGDWYKSAQAEHPHDTEDLVRLVRITRQERGWTQDRLAAAAGLPPLAVARFEAGETVPAEPLAMRFIEVMNES</sequence>
<evidence type="ECO:0000313" key="2">
    <source>
        <dbReference type="EMBL" id="TCO56933.1"/>
    </source>
</evidence>
<keyword evidence="3" id="KW-1185">Reference proteome</keyword>
<reference evidence="2 3" key="1">
    <citation type="submission" date="2019-03" db="EMBL/GenBank/DDBJ databases">
        <title>Genomic Encyclopedia of Type Strains, Phase IV (KMG-IV): sequencing the most valuable type-strain genomes for metagenomic binning, comparative biology and taxonomic classification.</title>
        <authorList>
            <person name="Goeker M."/>
        </authorList>
    </citation>
    <scope>NUCLEOTIDE SEQUENCE [LARGE SCALE GENOMIC DNA]</scope>
    <source>
        <strain evidence="2 3">DSM 45934</strain>
    </source>
</reference>
<name>A0A4R2JBR7_9PSEU</name>
<dbReference type="PROSITE" id="PS50943">
    <property type="entry name" value="HTH_CROC1"/>
    <property type="match status" value="1"/>
</dbReference>
<proteinExistence type="predicted"/>
<dbReference type="Pfam" id="PF01381">
    <property type="entry name" value="HTH_3"/>
    <property type="match status" value="1"/>
</dbReference>
<dbReference type="InterPro" id="IPR001387">
    <property type="entry name" value="Cro/C1-type_HTH"/>
</dbReference>
<evidence type="ECO:0000259" key="1">
    <source>
        <dbReference type="PROSITE" id="PS50943"/>
    </source>
</evidence>
<dbReference type="SUPFAM" id="SSF47413">
    <property type="entry name" value="lambda repressor-like DNA-binding domains"/>
    <property type="match status" value="1"/>
</dbReference>
<dbReference type="Gene3D" id="1.10.260.40">
    <property type="entry name" value="lambda repressor-like DNA-binding domains"/>
    <property type="match status" value="1"/>
</dbReference>
<gene>
    <name evidence="2" type="ORF">EV192_106408</name>
</gene>
<feature type="domain" description="HTH cro/C1-type" evidence="1">
    <location>
        <begin position="29"/>
        <end position="64"/>
    </location>
</feature>
<accession>A0A4R2JBR7</accession>
<organism evidence="2 3">
    <name type="scientific">Actinocrispum wychmicini</name>
    <dbReference type="NCBI Taxonomy" id="1213861"/>
    <lineage>
        <taxon>Bacteria</taxon>
        <taxon>Bacillati</taxon>
        <taxon>Actinomycetota</taxon>
        <taxon>Actinomycetes</taxon>
        <taxon>Pseudonocardiales</taxon>
        <taxon>Pseudonocardiaceae</taxon>
        <taxon>Actinocrispum</taxon>
    </lineage>
</organism>
<dbReference type="EMBL" id="SLWS01000006">
    <property type="protein sequence ID" value="TCO56933.1"/>
    <property type="molecule type" value="Genomic_DNA"/>
</dbReference>
<evidence type="ECO:0000313" key="3">
    <source>
        <dbReference type="Proteomes" id="UP000295680"/>
    </source>
</evidence>
<dbReference type="GO" id="GO:0003677">
    <property type="term" value="F:DNA binding"/>
    <property type="evidence" value="ECO:0007669"/>
    <property type="project" value="InterPro"/>
</dbReference>